<keyword evidence="4 9" id="KW-0479">Metal-binding</keyword>
<evidence type="ECO:0000256" key="2">
    <source>
        <dbReference type="ARBA" id="ARBA00022438"/>
    </source>
</evidence>
<dbReference type="STRING" id="1137138.A0A067NID9"/>
<accession>A0A067NID9</accession>
<dbReference type="OrthoDB" id="2214at2759"/>
<evidence type="ECO:0000313" key="11">
    <source>
        <dbReference type="EMBL" id="KDQ23526.1"/>
    </source>
</evidence>
<comment type="similarity">
    <text evidence="8">Belongs to the peptidase M28 family. M28E subfamily.</text>
</comment>
<protein>
    <recommendedName>
        <fullName evidence="9">Peptide hydrolase</fullName>
        <ecNumber evidence="9">3.4.-.-</ecNumber>
    </recommendedName>
</protein>
<keyword evidence="2" id="KW-0031">Aminopeptidase</keyword>
<feature type="chain" id="PRO_5005103807" description="Peptide hydrolase" evidence="9">
    <location>
        <begin position="21"/>
        <end position="377"/>
    </location>
</feature>
<dbReference type="FunFam" id="3.40.630.10:FF:000042">
    <property type="entry name" value="Peptide hydrolase"/>
    <property type="match status" value="1"/>
</dbReference>
<evidence type="ECO:0000256" key="9">
    <source>
        <dbReference type="RuleBase" id="RU361240"/>
    </source>
</evidence>
<dbReference type="GO" id="GO:0008235">
    <property type="term" value="F:metalloexopeptidase activity"/>
    <property type="evidence" value="ECO:0007669"/>
    <property type="project" value="InterPro"/>
</dbReference>
<dbReference type="CDD" id="cd03879">
    <property type="entry name" value="M28_AAP"/>
    <property type="match status" value="1"/>
</dbReference>
<dbReference type="Proteomes" id="UP000027073">
    <property type="component" value="Unassembled WGS sequence"/>
</dbReference>
<dbReference type="PANTHER" id="PTHR12147">
    <property type="entry name" value="METALLOPEPTIDASE M28 FAMILY MEMBER"/>
    <property type="match status" value="1"/>
</dbReference>
<dbReference type="VEuPathDB" id="FungiDB:PLEOSDRAFT_1059702"/>
<reference evidence="12" key="1">
    <citation type="journal article" date="2014" name="Proc. Natl. Acad. Sci. U.S.A.">
        <title>Extensive sampling of basidiomycete genomes demonstrates inadequacy of the white-rot/brown-rot paradigm for wood decay fungi.</title>
        <authorList>
            <person name="Riley R."/>
            <person name="Salamov A.A."/>
            <person name="Brown D.W."/>
            <person name="Nagy L.G."/>
            <person name="Floudas D."/>
            <person name="Held B.W."/>
            <person name="Levasseur A."/>
            <person name="Lombard V."/>
            <person name="Morin E."/>
            <person name="Otillar R."/>
            <person name="Lindquist E.A."/>
            <person name="Sun H."/>
            <person name="LaButti K.M."/>
            <person name="Schmutz J."/>
            <person name="Jabbour D."/>
            <person name="Luo H."/>
            <person name="Baker S.E."/>
            <person name="Pisabarro A.G."/>
            <person name="Walton J.D."/>
            <person name="Blanchette R.A."/>
            <person name="Henrissat B."/>
            <person name="Martin F."/>
            <person name="Cullen D."/>
            <person name="Hibbett D.S."/>
            <person name="Grigoriev I.V."/>
        </authorList>
    </citation>
    <scope>NUCLEOTIDE SEQUENCE [LARGE SCALE GENOMIC DNA]</scope>
    <source>
        <strain evidence="12">PC15</strain>
    </source>
</reference>
<keyword evidence="3 9" id="KW-0645">Protease</keyword>
<evidence type="ECO:0000256" key="1">
    <source>
        <dbReference type="ARBA" id="ARBA00001947"/>
    </source>
</evidence>
<evidence type="ECO:0000256" key="6">
    <source>
        <dbReference type="ARBA" id="ARBA00022801"/>
    </source>
</evidence>
<evidence type="ECO:0000256" key="7">
    <source>
        <dbReference type="ARBA" id="ARBA00022833"/>
    </source>
</evidence>
<sequence length="377" mass="40193">MAIPLRLVVALALCLVGSQAAPLIPSSEISVKAAQGLRLIELGEGLQPVWKTEDEKEELIRSQTRFFDVTDTYELSQKISNFKVQSAEISYGELSQQSIVTDAIATISLSNMQTNLGTLTSFNNRYYRSSTGADASTWILNTVRTIAAGKSGITASAFTHSWAQSSTIVRFAGKNSSAPVTILGAHMDSVNGGSPMNGRAPGADDDGSGTVNLLEAFRVLVSKGFAPATPVEFHWYSGEEGGLLGSNAIATRYKADGVKVKGALQLDMTAYTPPGVTPVTALMTDFTDPALSDFVANLVQAYTTLGVVRDKCGYGCSDHASWNRNGYPSAFSFEARFSQDNPAIHSSSDTTTATGFSWSHTLEFTKLAVAFAYEMAA</sequence>
<dbReference type="HOGENOM" id="CLU_025866_0_0_1"/>
<evidence type="ECO:0000256" key="4">
    <source>
        <dbReference type="ARBA" id="ARBA00022723"/>
    </source>
</evidence>
<dbReference type="GO" id="GO:0046872">
    <property type="term" value="F:metal ion binding"/>
    <property type="evidence" value="ECO:0007669"/>
    <property type="project" value="UniProtKB-KW"/>
</dbReference>
<evidence type="ECO:0000256" key="5">
    <source>
        <dbReference type="ARBA" id="ARBA00022729"/>
    </source>
</evidence>
<evidence type="ECO:0000256" key="8">
    <source>
        <dbReference type="ARBA" id="ARBA00043962"/>
    </source>
</evidence>
<keyword evidence="7 9" id="KW-0862">Zinc</keyword>
<name>A0A067NID9_PLEO1</name>
<dbReference type="PANTHER" id="PTHR12147:SF56">
    <property type="entry name" value="AMINOPEPTIDASE YDR415C-RELATED"/>
    <property type="match status" value="1"/>
</dbReference>
<dbReference type="GO" id="GO:0006508">
    <property type="term" value="P:proteolysis"/>
    <property type="evidence" value="ECO:0007669"/>
    <property type="project" value="UniProtKB-KW"/>
</dbReference>
<evidence type="ECO:0000313" key="12">
    <source>
        <dbReference type="Proteomes" id="UP000027073"/>
    </source>
</evidence>
<dbReference type="Pfam" id="PF04389">
    <property type="entry name" value="Peptidase_M28"/>
    <property type="match status" value="1"/>
</dbReference>
<dbReference type="GO" id="GO:0004177">
    <property type="term" value="F:aminopeptidase activity"/>
    <property type="evidence" value="ECO:0007669"/>
    <property type="project" value="UniProtKB-KW"/>
</dbReference>
<evidence type="ECO:0000256" key="3">
    <source>
        <dbReference type="ARBA" id="ARBA00022670"/>
    </source>
</evidence>
<keyword evidence="6 9" id="KW-0378">Hydrolase</keyword>
<keyword evidence="5 9" id="KW-0732">Signal</keyword>
<dbReference type="InterPro" id="IPR007484">
    <property type="entry name" value="Peptidase_M28"/>
</dbReference>
<feature type="domain" description="Peptidase M28" evidence="10">
    <location>
        <begin position="168"/>
        <end position="369"/>
    </location>
</feature>
<dbReference type="SUPFAM" id="SSF53187">
    <property type="entry name" value="Zn-dependent exopeptidases"/>
    <property type="match status" value="1"/>
</dbReference>
<dbReference type="InParanoid" id="A0A067NID9"/>
<proteinExistence type="inferred from homology"/>
<feature type="signal peptide" evidence="9">
    <location>
        <begin position="1"/>
        <end position="20"/>
    </location>
</feature>
<evidence type="ECO:0000259" key="10">
    <source>
        <dbReference type="Pfam" id="PF04389"/>
    </source>
</evidence>
<dbReference type="AlphaFoldDB" id="A0A067NID9"/>
<dbReference type="EC" id="3.4.-.-" evidence="9"/>
<dbReference type="InterPro" id="IPR045175">
    <property type="entry name" value="M28_fam"/>
</dbReference>
<dbReference type="Gene3D" id="3.40.630.10">
    <property type="entry name" value="Zn peptidases"/>
    <property type="match status" value="1"/>
</dbReference>
<gene>
    <name evidence="11" type="ORF">PLEOSDRAFT_1059702</name>
</gene>
<dbReference type="EMBL" id="KL198013">
    <property type="protein sequence ID" value="KDQ23526.1"/>
    <property type="molecule type" value="Genomic_DNA"/>
</dbReference>
<comment type="cofactor">
    <cofactor evidence="1">
        <name>Zn(2+)</name>
        <dbReference type="ChEBI" id="CHEBI:29105"/>
    </cofactor>
</comment>
<organism evidence="11 12">
    <name type="scientific">Pleurotus ostreatus (strain PC15)</name>
    <name type="common">Oyster mushroom</name>
    <dbReference type="NCBI Taxonomy" id="1137138"/>
    <lineage>
        <taxon>Eukaryota</taxon>
        <taxon>Fungi</taxon>
        <taxon>Dikarya</taxon>
        <taxon>Basidiomycota</taxon>
        <taxon>Agaricomycotina</taxon>
        <taxon>Agaricomycetes</taxon>
        <taxon>Agaricomycetidae</taxon>
        <taxon>Agaricales</taxon>
        <taxon>Pleurotineae</taxon>
        <taxon>Pleurotaceae</taxon>
        <taxon>Pleurotus</taxon>
    </lineage>
</organism>